<dbReference type="InterPro" id="IPR040442">
    <property type="entry name" value="Pyrv_kinase-like_dom_sf"/>
</dbReference>
<reference evidence="16 17" key="1">
    <citation type="journal article" date="2024" name="Nat. Commun.">
        <title>Phylogenomics reveals the evolutionary origins of lichenization in chlorophyte algae.</title>
        <authorList>
            <person name="Puginier C."/>
            <person name="Libourel C."/>
            <person name="Otte J."/>
            <person name="Skaloud P."/>
            <person name="Haon M."/>
            <person name="Grisel S."/>
            <person name="Petersen M."/>
            <person name="Berrin J.G."/>
            <person name="Delaux P.M."/>
            <person name="Dal Grande F."/>
            <person name="Keller J."/>
        </authorList>
    </citation>
    <scope>NUCLEOTIDE SEQUENCE [LARGE SCALE GENOMIC DNA]</scope>
    <source>
        <strain evidence="16 17">SAG 2523</strain>
    </source>
</reference>
<dbReference type="GO" id="GO:0004743">
    <property type="term" value="F:pyruvate kinase activity"/>
    <property type="evidence" value="ECO:0007669"/>
    <property type="project" value="UniProtKB-EC"/>
</dbReference>
<evidence type="ECO:0000256" key="9">
    <source>
        <dbReference type="ARBA" id="ARBA00022840"/>
    </source>
</evidence>
<name>A0AAW1T692_9CHLO</name>
<feature type="domain" description="Pyruvate kinase barrel" evidence="15">
    <location>
        <begin position="99"/>
        <end position="396"/>
    </location>
</feature>
<sequence length="418" mass="45674">MLLQTPRSCCGGTELGASWHVPSRRRRSRQRSSNIRRATAEATAVAPKSKEAIAQSVDHHHGVQVETTPGLPSHDSDEELEVDSVLAKELSENGFRSTRRTKIICTIGPTSCSPQMLQTLAANGMNVARLNMCHGTHEWHRNVISTIRKLNQDKGYSVAIMVDTEGSEVHLQEIDQPVKVEVGEEYTLTVRSGVRQEKTIGVSYDAFIDDVQVGDMVVVDGGMVSMEVLAKAGPDVTCSIVDPGIILSRANLTFRRGGGIVRAHNAMLPIISSKDWLDIDFSISQEVDFIAVSFVKTADVINNLKSYLRARSPKIIEVVAKVESYDSVPNVPDIVAASDCVMVARGDLGAQIPLEDVPSVQKEIVVRCRQMGKPVIVASHLLQSMMEYPTPTRAEREKGERGRGRGEGQGAESRQDTP</sequence>
<dbReference type="NCBIfam" id="TIGR01064">
    <property type="entry name" value="pyruv_kin"/>
    <property type="match status" value="1"/>
</dbReference>
<evidence type="ECO:0000256" key="8">
    <source>
        <dbReference type="ARBA" id="ARBA00022777"/>
    </source>
</evidence>
<comment type="catalytic activity">
    <reaction evidence="13">
        <text>pyruvate + ATP = phosphoenolpyruvate + ADP + H(+)</text>
        <dbReference type="Rhea" id="RHEA:18157"/>
        <dbReference type="ChEBI" id="CHEBI:15361"/>
        <dbReference type="ChEBI" id="CHEBI:15378"/>
        <dbReference type="ChEBI" id="CHEBI:30616"/>
        <dbReference type="ChEBI" id="CHEBI:58702"/>
        <dbReference type="ChEBI" id="CHEBI:456216"/>
        <dbReference type="EC" id="2.7.1.40"/>
    </reaction>
</comment>
<dbReference type="EMBL" id="JALJOV010000344">
    <property type="protein sequence ID" value="KAK9864516.1"/>
    <property type="molecule type" value="Genomic_DNA"/>
</dbReference>
<dbReference type="GO" id="GO:0030955">
    <property type="term" value="F:potassium ion binding"/>
    <property type="evidence" value="ECO:0007669"/>
    <property type="project" value="InterPro"/>
</dbReference>
<evidence type="ECO:0000256" key="12">
    <source>
        <dbReference type="ARBA" id="ARBA00023317"/>
    </source>
</evidence>
<dbReference type="Pfam" id="PF00224">
    <property type="entry name" value="PK"/>
    <property type="match status" value="1"/>
</dbReference>
<keyword evidence="7" id="KW-0547">Nucleotide-binding</keyword>
<gene>
    <name evidence="16" type="ORF">WJX84_011999</name>
</gene>
<organism evidence="16 17">
    <name type="scientific">Apatococcus fuscideae</name>
    <dbReference type="NCBI Taxonomy" id="2026836"/>
    <lineage>
        <taxon>Eukaryota</taxon>
        <taxon>Viridiplantae</taxon>
        <taxon>Chlorophyta</taxon>
        <taxon>core chlorophytes</taxon>
        <taxon>Trebouxiophyceae</taxon>
        <taxon>Chlorellales</taxon>
        <taxon>Chlorellaceae</taxon>
        <taxon>Apatococcus</taxon>
    </lineage>
</organism>
<dbReference type="Proteomes" id="UP001485043">
    <property type="component" value="Unassembled WGS sequence"/>
</dbReference>
<evidence type="ECO:0000256" key="4">
    <source>
        <dbReference type="ARBA" id="ARBA00012142"/>
    </source>
</evidence>
<evidence type="ECO:0000256" key="7">
    <source>
        <dbReference type="ARBA" id="ARBA00022741"/>
    </source>
</evidence>
<evidence type="ECO:0000256" key="3">
    <source>
        <dbReference type="ARBA" id="ARBA00008663"/>
    </source>
</evidence>
<keyword evidence="5 13" id="KW-0808">Transferase</keyword>
<dbReference type="InterPro" id="IPR011037">
    <property type="entry name" value="Pyrv_Knase-like_insert_dom_sf"/>
</dbReference>
<dbReference type="InterPro" id="IPR015806">
    <property type="entry name" value="Pyrv_Knase_insert_dom_sf"/>
</dbReference>
<dbReference type="InterPro" id="IPR015793">
    <property type="entry name" value="Pyrv_Knase_brl"/>
</dbReference>
<dbReference type="InterPro" id="IPR015813">
    <property type="entry name" value="Pyrv/PenolPyrv_kinase-like_dom"/>
</dbReference>
<protein>
    <recommendedName>
        <fullName evidence="4 13">Pyruvate kinase</fullName>
        <ecNumber evidence="4 13">2.7.1.40</ecNumber>
    </recommendedName>
</protein>
<dbReference type="EC" id="2.7.1.40" evidence="4 13"/>
<evidence type="ECO:0000256" key="1">
    <source>
        <dbReference type="ARBA" id="ARBA00001958"/>
    </source>
</evidence>
<dbReference type="SUPFAM" id="SSF50800">
    <property type="entry name" value="PK beta-barrel domain-like"/>
    <property type="match status" value="1"/>
</dbReference>
<evidence type="ECO:0000259" key="15">
    <source>
        <dbReference type="Pfam" id="PF00224"/>
    </source>
</evidence>
<keyword evidence="17" id="KW-1185">Reference proteome</keyword>
<keyword evidence="8 13" id="KW-0418">Kinase</keyword>
<evidence type="ECO:0000256" key="5">
    <source>
        <dbReference type="ARBA" id="ARBA00022679"/>
    </source>
</evidence>
<dbReference type="PANTHER" id="PTHR11817">
    <property type="entry name" value="PYRUVATE KINASE"/>
    <property type="match status" value="1"/>
</dbReference>
<proteinExistence type="inferred from homology"/>
<evidence type="ECO:0000313" key="16">
    <source>
        <dbReference type="EMBL" id="KAK9864516.1"/>
    </source>
</evidence>
<keyword evidence="6" id="KW-0479">Metal-binding</keyword>
<evidence type="ECO:0000256" key="10">
    <source>
        <dbReference type="ARBA" id="ARBA00022842"/>
    </source>
</evidence>
<dbReference type="PROSITE" id="PS00110">
    <property type="entry name" value="PYRUVATE_KINASE"/>
    <property type="match status" value="1"/>
</dbReference>
<evidence type="ECO:0000256" key="13">
    <source>
        <dbReference type="RuleBase" id="RU000504"/>
    </source>
</evidence>
<keyword evidence="10 13" id="KW-0460">Magnesium</keyword>
<keyword evidence="9" id="KW-0067">ATP-binding</keyword>
<feature type="region of interest" description="Disordered" evidence="14">
    <location>
        <begin position="21"/>
        <end position="77"/>
    </location>
</feature>
<dbReference type="AlphaFoldDB" id="A0AAW1T692"/>
<keyword evidence="11 13" id="KW-0324">Glycolysis</keyword>
<evidence type="ECO:0000256" key="11">
    <source>
        <dbReference type="ARBA" id="ARBA00023152"/>
    </source>
</evidence>
<dbReference type="GO" id="GO:0016301">
    <property type="term" value="F:kinase activity"/>
    <property type="evidence" value="ECO:0007669"/>
    <property type="project" value="UniProtKB-KW"/>
</dbReference>
<dbReference type="InterPro" id="IPR018209">
    <property type="entry name" value="Pyrv_Knase_AS"/>
</dbReference>
<feature type="compositionally biased region" description="Basic and acidic residues" evidence="14">
    <location>
        <begin position="393"/>
        <end position="406"/>
    </location>
</feature>
<comment type="caution">
    <text evidence="16">The sequence shown here is derived from an EMBL/GenBank/DDBJ whole genome shotgun (WGS) entry which is preliminary data.</text>
</comment>
<dbReference type="InterPro" id="IPR001697">
    <property type="entry name" value="Pyr_Knase"/>
</dbReference>
<feature type="region of interest" description="Disordered" evidence="14">
    <location>
        <begin position="387"/>
        <end position="418"/>
    </location>
</feature>
<comment type="pathway">
    <text evidence="2 13">Carbohydrate degradation; glycolysis; pyruvate from D-glyceraldehyde 3-phosphate: step 5/5.</text>
</comment>
<dbReference type="Gene3D" id="2.40.33.10">
    <property type="entry name" value="PK beta-barrel domain-like"/>
    <property type="match status" value="1"/>
</dbReference>
<accession>A0AAW1T692</accession>
<comment type="similarity">
    <text evidence="3 13">Belongs to the pyruvate kinase family.</text>
</comment>
<dbReference type="GO" id="GO:0005524">
    <property type="term" value="F:ATP binding"/>
    <property type="evidence" value="ECO:0007669"/>
    <property type="project" value="UniProtKB-KW"/>
</dbReference>
<comment type="cofactor">
    <cofactor evidence="1">
        <name>K(+)</name>
        <dbReference type="ChEBI" id="CHEBI:29103"/>
    </cofactor>
</comment>
<dbReference type="GO" id="GO:0000287">
    <property type="term" value="F:magnesium ion binding"/>
    <property type="evidence" value="ECO:0007669"/>
    <property type="project" value="InterPro"/>
</dbReference>
<evidence type="ECO:0000313" key="17">
    <source>
        <dbReference type="Proteomes" id="UP001485043"/>
    </source>
</evidence>
<dbReference type="SUPFAM" id="SSF51621">
    <property type="entry name" value="Phosphoenolpyruvate/pyruvate domain"/>
    <property type="match status" value="1"/>
</dbReference>
<evidence type="ECO:0000256" key="14">
    <source>
        <dbReference type="SAM" id="MobiDB-lite"/>
    </source>
</evidence>
<dbReference type="Gene3D" id="3.20.20.60">
    <property type="entry name" value="Phosphoenolpyruvate-binding domains"/>
    <property type="match status" value="1"/>
</dbReference>
<evidence type="ECO:0000256" key="2">
    <source>
        <dbReference type="ARBA" id="ARBA00004997"/>
    </source>
</evidence>
<evidence type="ECO:0000256" key="6">
    <source>
        <dbReference type="ARBA" id="ARBA00022723"/>
    </source>
</evidence>
<dbReference type="PRINTS" id="PR01050">
    <property type="entry name" value="PYRUVTKNASE"/>
</dbReference>
<keyword evidence="12" id="KW-0670">Pyruvate</keyword>